<organism evidence="1 2">
    <name type="scientific">Candidatus Promineifilum breve</name>
    <dbReference type="NCBI Taxonomy" id="1806508"/>
    <lineage>
        <taxon>Bacteria</taxon>
        <taxon>Bacillati</taxon>
        <taxon>Chloroflexota</taxon>
        <taxon>Ardenticatenia</taxon>
        <taxon>Candidatus Promineifilales</taxon>
        <taxon>Candidatus Promineifilaceae</taxon>
        <taxon>Candidatus Promineifilum</taxon>
    </lineage>
</organism>
<proteinExistence type="predicted"/>
<keyword evidence="2" id="KW-1185">Reference proteome</keyword>
<dbReference type="KEGG" id="pbf:CFX0092_A0647"/>
<evidence type="ECO:0000313" key="1">
    <source>
        <dbReference type="EMBL" id="CUS02525.2"/>
    </source>
</evidence>
<dbReference type="AlphaFoldDB" id="A0A160T1V9"/>
<name>A0A160T1V9_9CHLR</name>
<evidence type="ECO:0000313" key="2">
    <source>
        <dbReference type="Proteomes" id="UP000215027"/>
    </source>
</evidence>
<sequence length="114" mass="13066">MRRRRQCYSIDNPRPTAAGGSILRSVAWVTELIAEIWYNLPYIAGRCLAQRQSCRSTGSRKQAIRPPQQYDPPMRTLSGSAITMARLIAGYHRVIRSLNWFDSIWYSSRSCNGE</sequence>
<accession>A0A160T1V9</accession>
<protein>
    <submittedName>
        <fullName evidence="1">Uncharacterized protein</fullName>
    </submittedName>
</protein>
<gene>
    <name evidence="1" type="ORF">CFX0092_A0647</name>
</gene>
<reference evidence="1" key="1">
    <citation type="submission" date="2016-01" db="EMBL/GenBank/DDBJ databases">
        <authorList>
            <person name="Mcilroy J.S."/>
            <person name="Karst M S."/>
            <person name="Albertsen M."/>
        </authorList>
    </citation>
    <scope>NUCLEOTIDE SEQUENCE</scope>
    <source>
        <strain evidence="1">Cfx-K</strain>
    </source>
</reference>
<dbReference type="EMBL" id="LN890655">
    <property type="protein sequence ID" value="CUS02525.2"/>
    <property type="molecule type" value="Genomic_DNA"/>
</dbReference>
<dbReference type="Proteomes" id="UP000215027">
    <property type="component" value="Chromosome I"/>
</dbReference>